<accession>A0A3E2W0Q8</accession>
<keyword evidence="1" id="KW-0472">Membrane</keyword>
<evidence type="ECO:0000313" key="3">
    <source>
        <dbReference type="Proteomes" id="UP000260025"/>
    </source>
</evidence>
<feature type="transmembrane region" description="Helical" evidence="1">
    <location>
        <begin position="98"/>
        <end position="123"/>
    </location>
</feature>
<gene>
    <name evidence="2" type="ORF">DXA38_04565</name>
</gene>
<comment type="caution">
    <text evidence="2">The sequence shown here is derived from an EMBL/GenBank/DDBJ whole genome shotgun (WGS) entry which is preliminary data.</text>
</comment>
<keyword evidence="1" id="KW-0812">Transmembrane</keyword>
<evidence type="ECO:0000256" key="1">
    <source>
        <dbReference type="SAM" id="Phobius"/>
    </source>
</evidence>
<feature type="transmembrane region" description="Helical" evidence="1">
    <location>
        <begin position="59"/>
        <end position="77"/>
    </location>
</feature>
<dbReference type="AlphaFoldDB" id="A0A3E2W0Q8"/>
<dbReference type="EMBL" id="QVEV01000004">
    <property type="protein sequence ID" value="RGC17587.1"/>
    <property type="molecule type" value="Genomic_DNA"/>
</dbReference>
<name>A0A3E2W0Q8_CLOIN</name>
<reference evidence="2 3" key="1">
    <citation type="submission" date="2018-08" db="EMBL/GenBank/DDBJ databases">
        <title>A genome reference for cultivated species of the human gut microbiota.</title>
        <authorList>
            <person name="Zou Y."/>
            <person name="Xue W."/>
            <person name="Luo G."/>
        </authorList>
    </citation>
    <scope>NUCLEOTIDE SEQUENCE [LARGE SCALE GENOMIC DNA]</scope>
    <source>
        <strain evidence="2 3">OF01-2LB</strain>
    </source>
</reference>
<feature type="transmembrane region" description="Helical" evidence="1">
    <location>
        <begin position="165"/>
        <end position="185"/>
    </location>
</feature>
<keyword evidence="1" id="KW-1133">Transmembrane helix</keyword>
<organism evidence="2 3">
    <name type="scientific">Clostridium innocuum</name>
    <dbReference type="NCBI Taxonomy" id="1522"/>
    <lineage>
        <taxon>Bacteria</taxon>
        <taxon>Bacillati</taxon>
        <taxon>Bacillota</taxon>
        <taxon>Clostridia</taxon>
        <taxon>Eubacteriales</taxon>
        <taxon>Clostridiaceae</taxon>
        <taxon>Clostridium</taxon>
    </lineage>
</organism>
<dbReference type="Proteomes" id="UP000260025">
    <property type="component" value="Unassembled WGS sequence"/>
</dbReference>
<protein>
    <submittedName>
        <fullName evidence="2">Uncharacterized protein</fullName>
    </submittedName>
</protein>
<evidence type="ECO:0000313" key="2">
    <source>
        <dbReference type="EMBL" id="RGC17587.1"/>
    </source>
</evidence>
<feature type="transmembrane region" description="Helical" evidence="1">
    <location>
        <begin position="231"/>
        <end position="249"/>
    </location>
</feature>
<feature type="transmembrane region" description="Helical" evidence="1">
    <location>
        <begin position="12"/>
        <end position="33"/>
    </location>
</feature>
<dbReference type="RefSeq" id="WP_117442163.1">
    <property type="nucleotide sequence ID" value="NZ_JAKNHC010000005.1"/>
</dbReference>
<feature type="transmembrane region" description="Helical" evidence="1">
    <location>
        <begin position="192"/>
        <end position="211"/>
    </location>
</feature>
<proteinExistence type="predicted"/>
<sequence>MKYYLYRLKYNRNYKIVFILLFIFMTYDAVLLHKQMPTFDPNMGTFLAGAGMGHYMEKLILWLLPAYLILGAASWFLTDEKNRYSTILMTRFEKKKYLQNYLLHVFISVFLLFFLNFVLNYIVVHIVNYGGTYNAYIGSEDFAKEMMRLSTDLRIQIQNPIICNFIYMITTATLFGIFAVFMSCLSLYFNKIAYVFLLSFAIWLIFCIGGYSILLACQPFNEYPLIFQAKLYGITVLGLLSVSVMLYVYRMKKDEM</sequence>